<evidence type="ECO:0000256" key="5">
    <source>
        <dbReference type="PROSITE-ProRule" id="PRU00520"/>
    </source>
</evidence>
<dbReference type="InterPro" id="IPR001792">
    <property type="entry name" value="Acylphosphatase-like_dom"/>
</dbReference>
<comment type="catalytic activity">
    <reaction evidence="4 5 6">
        <text>an acyl phosphate + H2O = a carboxylate + phosphate + H(+)</text>
        <dbReference type="Rhea" id="RHEA:14965"/>
        <dbReference type="ChEBI" id="CHEBI:15377"/>
        <dbReference type="ChEBI" id="CHEBI:15378"/>
        <dbReference type="ChEBI" id="CHEBI:29067"/>
        <dbReference type="ChEBI" id="CHEBI:43474"/>
        <dbReference type="ChEBI" id="CHEBI:59918"/>
        <dbReference type="EC" id="3.6.1.7"/>
    </reaction>
</comment>
<keyword evidence="5 6" id="KW-0378">Hydrolase</keyword>
<dbReference type="SUPFAM" id="SSF54975">
    <property type="entry name" value="Acylphosphatase/BLUF domain-like"/>
    <property type="match status" value="1"/>
</dbReference>
<dbReference type="Gene3D" id="3.30.70.100">
    <property type="match status" value="1"/>
</dbReference>
<feature type="active site" evidence="5">
    <location>
        <position position="36"/>
    </location>
</feature>
<gene>
    <name evidence="9" type="ORF">SAMN05444487_11195</name>
</gene>
<name>A0A1H2ZJB9_9BACL</name>
<evidence type="ECO:0000256" key="7">
    <source>
        <dbReference type="RuleBase" id="RU004168"/>
    </source>
</evidence>
<evidence type="ECO:0000256" key="1">
    <source>
        <dbReference type="ARBA" id="ARBA00005614"/>
    </source>
</evidence>
<dbReference type="EC" id="3.6.1.7" evidence="2 5"/>
<evidence type="ECO:0000256" key="4">
    <source>
        <dbReference type="ARBA" id="ARBA00047645"/>
    </source>
</evidence>
<organism evidence="9 10">
    <name type="scientific">Marininema mesophilum</name>
    <dbReference type="NCBI Taxonomy" id="1048340"/>
    <lineage>
        <taxon>Bacteria</taxon>
        <taxon>Bacillati</taxon>
        <taxon>Bacillota</taxon>
        <taxon>Bacilli</taxon>
        <taxon>Bacillales</taxon>
        <taxon>Thermoactinomycetaceae</taxon>
        <taxon>Marininema</taxon>
    </lineage>
</organism>
<dbReference type="Proteomes" id="UP000198534">
    <property type="component" value="Unassembled WGS sequence"/>
</dbReference>
<reference evidence="9 10" key="1">
    <citation type="submission" date="2016-10" db="EMBL/GenBank/DDBJ databases">
        <authorList>
            <person name="de Groot N.N."/>
        </authorList>
    </citation>
    <scope>NUCLEOTIDE SEQUENCE [LARGE SCALE GENOMIC DNA]</scope>
    <source>
        <strain evidence="9 10">DSM 45610</strain>
    </source>
</reference>
<feature type="domain" description="Acylphosphatase-like" evidence="8">
    <location>
        <begin position="3"/>
        <end position="89"/>
    </location>
</feature>
<dbReference type="InterPro" id="IPR036046">
    <property type="entry name" value="Acylphosphatase-like_dom_sf"/>
</dbReference>
<protein>
    <recommendedName>
        <fullName evidence="3 5">Acylphosphatase</fullName>
        <ecNumber evidence="2 5">3.6.1.7</ecNumber>
    </recommendedName>
</protein>
<dbReference type="InterPro" id="IPR017968">
    <property type="entry name" value="Acylphosphatase_CS"/>
</dbReference>
<dbReference type="PANTHER" id="PTHR47268">
    <property type="entry name" value="ACYLPHOSPHATASE"/>
    <property type="match status" value="1"/>
</dbReference>
<keyword evidence="10" id="KW-1185">Reference proteome</keyword>
<evidence type="ECO:0000256" key="3">
    <source>
        <dbReference type="ARBA" id="ARBA00015991"/>
    </source>
</evidence>
<dbReference type="RefSeq" id="WP_091740923.1">
    <property type="nucleotide sequence ID" value="NZ_FNNQ01000011.1"/>
</dbReference>
<dbReference type="PANTHER" id="PTHR47268:SF4">
    <property type="entry name" value="ACYLPHOSPHATASE"/>
    <property type="match status" value="1"/>
</dbReference>
<evidence type="ECO:0000259" key="8">
    <source>
        <dbReference type="PROSITE" id="PS51160"/>
    </source>
</evidence>
<dbReference type="Pfam" id="PF00708">
    <property type="entry name" value="Acylphosphatase"/>
    <property type="match status" value="1"/>
</dbReference>
<comment type="similarity">
    <text evidence="1 7">Belongs to the acylphosphatase family.</text>
</comment>
<dbReference type="STRING" id="1048340.SAMN05444487_11195"/>
<dbReference type="AlphaFoldDB" id="A0A1H2ZJB9"/>
<dbReference type="OrthoDB" id="9808093at2"/>
<dbReference type="PROSITE" id="PS00150">
    <property type="entry name" value="ACYLPHOSPHATASE_1"/>
    <property type="match status" value="1"/>
</dbReference>
<accession>A0A1H2ZJB9</accession>
<evidence type="ECO:0000256" key="6">
    <source>
        <dbReference type="RuleBase" id="RU000553"/>
    </source>
</evidence>
<dbReference type="EMBL" id="FNNQ01000011">
    <property type="protein sequence ID" value="SDX17553.1"/>
    <property type="molecule type" value="Genomic_DNA"/>
</dbReference>
<dbReference type="PROSITE" id="PS00151">
    <property type="entry name" value="ACYLPHOSPHATASE_2"/>
    <property type="match status" value="1"/>
</dbReference>
<dbReference type="GO" id="GO:0003998">
    <property type="term" value="F:acylphosphatase activity"/>
    <property type="evidence" value="ECO:0007669"/>
    <property type="project" value="UniProtKB-EC"/>
</dbReference>
<sequence>MQRRHLIVHGHVQGVGFRWFTQRTALRLKIYGWVRNRADGTVEIDAQGETQAMKRFVKKIHQGNIRSKVVQLDEQIKSITDEFYTFEVR</sequence>
<dbReference type="InterPro" id="IPR020456">
    <property type="entry name" value="Acylphosphatase"/>
</dbReference>
<evidence type="ECO:0000313" key="9">
    <source>
        <dbReference type="EMBL" id="SDX17553.1"/>
    </source>
</evidence>
<dbReference type="PROSITE" id="PS51160">
    <property type="entry name" value="ACYLPHOSPHATASE_3"/>
    <property type="match status" value="1"/>
</dbReference>
<proteinExistence type="inferred from homology"/>
<evidence type="ECO:0000256" key="2">
    <source>
        <dbReference type="ARBA" id="ARBA00012150"/>
    </source>
</evidence>
<feature type="active site" evidence="5">
    <location>
        <position position="18"/>
    </location>
</feature>
<evidence type="ECO:0000313" key="10">
    <source>
        <dbReference type="Proteomes" id="UP000198534"/>
    </source>
</evidence>